<gene>
    <name evidence="7" type="ORF">ALC53_04343</name>
</gene>
<protein>
    <submittedName>
        <fullName evidence="7">Protein I'm not dead yet</fullName>
    </submittedName>
</protein>
<dbReference type="PANTHER" id="PTHR10283">
    <property type="entry name" value="SOLUTE CARRIER FAMILY 13 MEMBER"/>
    <property type="match status" value="1"/>
</dbReference>
<dbReference type="InterPro" id="IPR001898">
    <property type="entry name" value="SLC13A/DASS"/>
</dbReference>
<keyword evidence="5" id="KW-1133">Transmembrane helix</keyword>
<name>A0A151I4M1_9HYME</name>
<dbReference type="PROSITE" id="PS01271">
    <property type="entry name" value="NA_SULFATE"/>
    <property type="match status" value="1"/>
</dbReference>
<evidence type="ECO:0000256" key="2">
    <source>
        <dbReference type="ARBA" id="ARBA00006772"/>
    </source>
</evidence>
<evidence type="ECO:0000256" key="1">
    <source>
        <dbReference type="ARBA" id="ARBA00004141"/>
    </source>
</evidence>
<keyword evidence="4" id="KW-0812">Transmembrane</keyword>
<organism evidence="7 8">
    <name type="scientific">Atta colombica</name>
    <dbReference type="NCBI Taxonomy" id="520822"/>
    <lineage>
        <taxon>Eukaryota</taxon>
        <taxon>Metazoa</taxon>
        <taxon>Ecdysozoa</taxon>
        <taxon>Arthropoda</taxon>
        <taxon>Hexapoda</taxon>
        <taxon>Insecta</taxon>
        <taxon>Pterygota</taxon>
        <taxon>Neoptera</taxon>
        <taxon>Endopterygota</taxon>
        <taxon>Hymenoptera</taxon>
        <taxon>Apocrita</taxon>
        <taxon>Aculeata</taxon>
        <taxon>Formicoidea</taxon>
        <taxon>Formicidae</taxon>
        <taxon>Myrmicinae</taxon>
        <taxon>Atta</taxon>
    </lineage>
</organism>
<evidence type="ECO:0000313" key="7">
    <source>
        <dbReference type="EMBL" id="KYM85982.1"/>
    </source>
</evidence>
<evidence type="ECO:0000313" key="8">
    <source>
        <dbReference type="Proteomes" id="UP000078540"/>
    </source>
</evidence>
<dbReference type="InterPro" id="IPR031312">
    <property type="entry name" value="Na/sul_symport_CS"/>
</dbReference>
<sequence>MPWSLMFLLGGGFAISRGSVASSMARRVGEALVPLRFLPPIIILAVVCFFEGLVTEFTSNVGVANITLPVIAQMCVAMEIHPLYLMIPATLMCSFSFRLPVGTPPNAIVTIAGHIPTSWLMAGGCAPAIYCLIVEVIFFPTWGVFVYGIKEFPDWARYIEIENNTDVFH</sequence>
<keyword evidence="8" id="KW-1185">Reference proteome</keyword>
<dbReference type="PANTHER" id="PTHR10283:SF82">
    <property type="entry name" value="SOLUTE CARRIER FAMILY 13 MEMBER 2"/>
    <property type="match status" value="1"/>
</dbReference>
<comment type="similarity">
    <text evidence="2">Belongs to the SLC13A/DASS transporter (TC 2.A.47) family. NADC subfamily.</text>
</comment>
<dbReference type="AlphaFoldDB" id="A0A151I4M1"/>
<dbReference type="STRING" id="520822.A0A151I4M1"/>
<dbReference type="EMBL" id="KQ976446">
    <property type="protein sequence ID" value="KYM85982.1"/>
    <property type="molecule type" value="Genomic_DNA"/>
</dbReference>
<dbReference type="Pfam" id="PF00939">
    <property type="entry name" value="Na_sulph_symp"/>
    <property type="match status" value="1"/>
</dbReference>
<evidence type="ECO:0000256" key="5">
    <source>
        <dbReference type="ARBA" id="ARBA00022989"/>
    </source>
</evidence>
<reference evidence="7 8" key="1">
    <citation type="submission" date="2015-09" db="EMBL/GenBank/DDBJ databases">
        <title>Atta colombica WGS genome.</title>
        <authorList>
            <person name="Nygaard S."/>
            <person name="Hu H."/>
            <person name="Boomsma J."/>
            <person name="Zhang G."/>
        </authorList>
    </citation>
    <scope>NUCLEOTIDE SEQUENCE [LARGE SCALE GENOMIC DNA]</scope>
    <source>
        <strain evidence="7">Treedump-2</strain>
        <tissue evidence="7">Whole body</tissue>
    </source>
</reference>
<proteinExistence type="inferred from homology"/>
<dbReference type="GO" id="GO:0015137">
    <property type="term" value="F:citrate transmembrane transporter activity"/>
    <property type="evidence" value="ECO:0007669"/>
    <property type="project" value="TreeGrafter"/>
</dbReference>
<accession>A0A151I4M1</accession>
<keyword evidence="3" id="KW-0813">Transport</keyword>
<dbReference type="GO" id="GO:0015141">
    <property type="term" value="F:succinate transmembrane transporter activity"/>
    <property type="evidence" value="ECO:0007669"/>
    <property type="project" value="TreeGrafter"/>
</dbReference>
<evidence type="ECO:0000256" key="4">
    <source>
        <dbReference type="ARBA" id="ARBA00022692"/>
    </source>
</evidence>
<dbReference type="Proteomes" id="UP000078540">
    <property type="component" value="Unassembled WGS sequence"/>
</dbReference>
<comment type="subcellular location">
    <subcellularLocation>
        <location evidence="1">Membrane</location>
        <topology evidence="1">Multi-pass membrane protein</topology>
    </subcellularLocation>
</comment>
<evidence type="ECO:0000256" key="6">
    <source>
        <dbReference type="ARBA" id="ARBA00023136"/>
    </source>
</evidence>
<evidence type="ECO:0000256" key="3">
    <source>
        <dbReference type="ARBA" id="ARBA00022448"/>
    </source>
</evidence>
<dbReference type="GO" id="GO:0005886">
    <property type="term" value="C:plasma membrane"/>
    <property type="evidence" value="ECO:0007669"/>
    <property type="project" value="TreeGrafter"/>
</dbReference>
<keyword evidence="6" id="KW-0472">Membrane</keyword>